<evidence type="ECO:0000256" key="7">
    <source>
        <dbReference type="SAM" id="MobiDB-lite"/>
    </source>
</evidence>
<keyword evidence="2" id="KW-0217">Developmental protein</keyword>
<reference evidence="10" key="1">
    <citation type="journal article" date="2013" name="PLoS ONE">
        <title>Combining Phylogenetic and Syntenic Analyses for Understanding the Evolution of TCP ECE Genes in Eudicots.</title>
        <authorList>
            <person name="Citerne H.L."/>
            <person name="Le Guilloux M."/>
            <person name="Sannier J."/>
            <person name="Nadot S."/>
            <person name="Damerval C."/>
        </authorList>
    </citation>
    <scope>NUCLEOTIDE SEQUENCE</scope>
</reference>
<dbReference type="Pfam" id="PF03634">
    <property type="entry name" value="TCP"/>
    <property type="match status" value="1"/>
</dbReference>
<evidence type="ECO:0000259" key="8">
    <source>
        <dbReference type="PROSITE" id="PS51369"/>
    </source>
</evidence>
<feature type="region of interest" description="Disordered" evidence="7">
    <location>
        <begin position="167"/>
        <end position="279"/>
    </location>
</feature>
<dbReference type="PROSITE" id="PS51370">
    <property type="entry name" value="R"/>
    <property type="match status" value="1"/>
</dbReference>
<name>G0Y2K6_9MAGN</name>
<dbReference type="AlphaFoldDB" id="G0Y2K6"/>
<feature type="non-terminal residue" evidence="10">
    <location>
        <position position="1"/>
    </location>
</feature>
<feature type="compositionally biased region" description="Basic and acidic residues" evidence="7">
    <location>
        <begin position="193"/>
        <end position="226"/>
    </location>
</feature>
<dbReference type="GO" id="GO:0003700">
    <property type="term" value="F:DNA-binding transcription factor activity"/>
    <property type="evidence" value="ECO:0007669"/>
    <property type="project" value="InterPro"/>
</dbReference>
<dbReference type="InterPro" id="IPR017888">
    <property type="entry name" value="CYC/TB1_R_domain"/>
</dbReference>
<comment type="subcellular location">
    <subcellularLocation>
        <location evidence="1">Nucleus</location>
    </subcellularLocation>
</comment>
<evidence type="ECO:0000256" key="5">
    <source>
        <dbReference type="ARBA" id="ARBA00023163"/>
    </source>
</evidence>
<dbReference type="PANTHER" id="PTHR31072:SF226">
    <property type="entry name" value="TRANSCRIPTION FACTOR TCP18"/>
    <property type="match status" value="1"/>
</dbReference>
<organism evidence="10">
    <name type="scientific">Gunnera tinctoria</name>
    <dbReference type="NCBI Taxonomy" id="251266"/>
    <lineage>
        <taxon>Eukaryota</taxon>
        <taxon>Viridiplantae</taxon>
        <taxon>Streptophyta</taxon>
        <taxon>Embryophyta</taxon>
        <taxon>Tracheophyta</taxon>
        <taxon>Spermatophyta</taxon>
        <taxon>Magnoliopsida</taxon>
        <taxon>eudicotyledons</taxon>
        <taxon>Gunneridae</taxon>
        <taxon>Gunnerales</taxon>
        <taxon>Gunneraceae</taxon>
        <taxon>Gunnera</taxon>
    </lineage>
</organism>
<feature type="domain" description="TCP" evidence="8">
    <location>
        <begin position="80"/>
        <end position="138"/>
    </location>
</feature>
<sequence>FPSNNINGNYNPISYSNPQIFNKHDDQDPPSSFFTFPSPFLDYQDYNIASVSNVAEVVVNSNSNEVIETMEDCTKKRSTRRDRHSKINTAQGPRDRRMRLSLDIARQFFDLQDMLGFDKASKTVEWLLKKSKAAIKELSKGCSNIGSKSACSTSECEVVSGIDDETATATKGKSTTKEKKNKQVARKPGFHPLARESREKARARARERTKEKMWSRSLDESKKSHESYQLGSWSNSFETGEDSGSQSFNMKPSSMEEPSSNQRESVGIVEDVANDSMAI</sequence>
<protein>
    <submittedName>
        <fullName evidence="10">CYC-like protein 1</fullName>
    </submittedName>
</protein>
<dbReference type="InterPro" id="IPR005333">
    <property type="entry name" value="Transcription_factor_TCP"/>
</dbReference>
<accession>G0Y2K6</accession>
<dbReference type="EMBL" id="HQ599272">
    <property type="protein sequence ID" value="AEJ73221.1"/>
    <property type="molecule type" value="Genomic_DNA"/>
</dbReference>
<feature type="domain" description="R" evidence="9">
    <location>
        <begin position="195"/>
        <end position="212"/>
    </location>
</feature>
<dbReference type="GO" id="GO:0005634">
    <property type="term" value="C:nucleus"/>
    <property type="evidence" value="ECO:0007669"/>
    <property type="project" value="UniProtKB-SubCell"/>
</dbReference>
<evidence type="ECO:0000313" key="10">
    <source>
        <dbReference type="EMBL" id="AEJ73221.1"/>
    </source>
</evidence>
<keyword evidence="3" id="KW-0805">Transcription regulation</keyword>
<evidence type="ECO:0000256" key="6">
    <source>
        <dbReference type="ARBA" id="ARBA00023242"/>
    </source>
</evidence>
<evidence type="ECO:0000259" key="9">
    <source>
        <dbReference type="PROSITE" id="PS51370"/>
    </source>
</evidence>
<keyword evidence="4" id="KW-0238">DNA-binding</keyword>
<dbReference type="GO" id="GO:2000032">
    <property type="term" value="P:regulation of secondary shoot formation"/>
    <property type="evidence" value="ECO:0007669"/>
    <property type="project" value="TreeGrafter"/>
</dbReference>
<evidence type="ECO:0000256" key="3">
    <source>
        <dbReference type="ARBA" id="ARBA00023015"/>
    </source>
</evidence>
<dbReference type="PROSITE" id="PS51369">
    <property type="entry name" value="TCP"/>
    <property type="match status" value="1"/>
</dbReference>
<evidence type="ECO:0000256" key="4">
    <source>
        <dbReference type="ARBA" id="ARBA00023125"/>
    </source>
</evidence>
<dbReference type="InterPro" id="IPR017887">
    <property type="entry name" value="TF_TCP_subgr"/>
</dbReference>
<keyword evidence="6" id="KW-0539">Nucleus</keyword>
<proteinExistence type="predicted"/>
<dbReference type="GO" id="GO:0043565">
    <property type="term" value="F:sequence-specific DNA binding"/>
    <property type="evidence" value="ECO:0007669"/>
    <property type="project" value="TreeGrafter"/>
</dbReference>
<evidence type="ECO:0000256" key="1">
    <source>
        <dbReference type="ARBA" id="ARBA00004123"/>
    </source>
</evidence>
<feature type="compositionally biased region" description="Polar residues" evidence="7">
    <location>
        <begin position="227"/>
        <end position="264"/>
    </location>
</feature>
<evidence type="ECO:0000256" key="2">
    <source>
        <dbReference type="ARBA" id="ARBA00022473"/>
    </source>
</evidence>
<dbReference type="PANTHER" id="PTHR31072">
    <property type="entry name" value="TRANSCRIPTION FACTOR TCP4-RELATED"/>
    <property type="match status" value="1"/>
</dbReference>
<feature type="compositionally biased region" description="Basic residues" evidence="7">
    <location>
        <begin position="179"/>
        <end position="189"/>
    </location>
</feature>
<feature type="non-terminal residue" evidence="10">
    <location>
        <position position="279"/>
    </location>
</feature>
<keyword evidence="5" id="KW-0804">Transcription</keyword>